<feature type="non-terminal residue" evidence="1">
    <location>
        <position position="108"/>
    </location>
</feature>
<protein>
    <submittedName>
        <fullName evidence="1">Uncharacterized protein</fullName>
    </submittedName>
</protein>
<dbReference type="AlphaFoldDB" id="X1W0M0"/>
<name>X1W0M0_9ZZZZ</name>
<gene>
    <name evidence="1" type="ORF">S12H4_56979</name>
</gene>
<comment type="caution">
    <text evidence="1">The sequence shown here is derived from an EMBL/GenBank/DDBJ whole genome shotgun (WGS) entry which is preliminary data.</text>
</comment>
<reference evidence="1" key="1">
    <citation type="journal article" date="2014" name="Front. Microbiol.">
        <title>High frequency of phylogenetically diverse reductive dehalogenase-homologous genes in deep subseafloor sedimentary metagenomes.</title>
        <authorList>
            <person name="Kawai M."/>
            <person name="Futagami T."/>
            <person name="Toyoda A."/>
            <person name="Takaki Y."/>
            <person name="Nishi S."/>
            <person name="Hori S."/>
            <person name="Arai W."/>
            <person name="Tsubouchi T."/>
            <person name="Morono Y."/>
            <person name="Uchiyama I."/>
            <person name="Ito T."/>
            <person name="Fujiyama A."/>
            <person name="Inagaki F."/>
            <person name="Takami H."/>
        </authorList>
    </citation>
    <scope>NUCLEOTIDE SEQUENCE</scope>
    <source>
        <strain evidence="1">Expedition CK06-06</strain>
    </source>
</reference>
<organism evidence="1">
    <name type="scientific">marine sediment metagenome</name>
    <dbReference type="NCBI Taxonomy" id="412755"/>
    <lineage>
        <taxon>unclassified sequences</taxon>
        <taxon>metagenomes</taxon>
        <taxon>ecological metagenomes</taxon>
    </lineage>
</organism>
<proteinExistence type="predicted"/>
<accession>X1W0M0</accession>
<dbReference type="EMBL" id="BARW01036770">
    <property type="protein sequence ID" value="GAJ20440.1"/>
    <property type="molecule type" value="Genomic_DNA"/>
</dbReference>
<sequence>MTELTYKVSPLGGLKKDLPSQLLQRHFSPNLNAVWAYNGQLRRMPGMVKFASQLDTGSVQGMYQFELDNGSDIILGATITKVYKIEETGKQYVTVGAGNERITVGPDD</sequence>
<evidence type="ECO:0000313" key="1">
    <source>
        <dbReference type="EMBL" id="GAJ20440.1"/>
    </source>
</evidence>